<keyword evidence="8" id="KW-0804">Transcription</keyword>
<reference evidence="13" key="1">
    <citation type="submission" date="2016-11" db="UniProtKB">
        <authorList>
            <consortium name="WormBaseParasite"/>
        </authorList>
    </citation>
    <scope>IDENTIFICATION</scope>
</reference>
<evidence type="ECO:0000313" key="13">
    <source>
        <dbReference type="WBParaSite" id="L893_g20795.t1"/>
    </source>
</evidence>
<dbReference type="Gene3D" id="1.10.10.60">
    <property type="entry name" value="Homeodomain-like"/>
    <property type="match status" value="2"/>
</dbReference>
<dbReference type="GO" id="GO:0003714">
    <property type="term" value="F:transcription corepressor activity"/>
    <property type="evidence" value="ECO:0007669"/>
    <property type="project" value="TreeGrafter"/>
</dbReference>
<evidence type="ECO:0000256" key="6">
    <source>
        <dbReference type="ARBA" id="ARBA00023015"/>
    </source>
</evidence>
<feature type="domain" description="ELM2" evidence="11">
    <location>
        <begin position="189"/>
        <end position="272"/>
    </location>
</feature>
<keyword evidence="12" id="KW-1185">Reference proteome</keyword>
<keyword evidence="7" id="KW-0238">DNA-binding</keyword>
<evidence type="ECO:0000256" key="10">
    <source>
        <dbReference type="SAM" id="MobiDB-lite"/>
    </source>
</evidence>
<evidence type="ECO:0000256" key="8">
    <source>
        <dbReference type="ARBA" id="ARBA00023163"/>
    </source>
</evidence>
<organism evidence="12 13">
    <name type="scientific">Steinernema glaseri</name>
    <dbReference type="NCBI Taxonomy" id="37863"/>
    <lineage>
        <taxon>Eukaryota</taxon>
        <taxon>Metazoa</taxon>
        <taxon>Ecdysozoa</taxon>
        <taxon>Nematoda</taxon>
        <taxon>Chromadorea</taxon>
        <taxon>Rhabditida</taxon>
        <taxon>Tylenchina</taxon>
        <taxon>Panagrolaimomorpha</taxon>
        <taxon>Strongyloidoidea</taxon>
        <taxon>Steinernematidae</taxon>
        <taxon>Steinernema</taxon>
    </lineage>
</organism>
<dbReference type="SMART" id="SM01189">
    <property type="entry name" value="ELM2"/>
    <property type="match status" value="2"/>
</dbReference>
<dbReference type="PANTHER" id="PTHR16089">
    <property type="entry name" value="REST COREPRESSOR COREST PROTEIN-RELATED"/>
    <property type="match status" value="1"/>
</dbReference>
<evidence type="ECO:0000259" key="11">
    <source>
        <dbReference type="PROSITE" id="PS51156"/>
    </source>
</evidence>
<evidence type="ECO:0000256" key="7">
    <source>
        <dbReference type="ARBA" id="ARBA00023125"/>
    </source>
</evidence>
<dbReference type="GO" id="GO:0000118">
    <property type="term" value="C:histone deacetylase complex"/>
    <property type="evidence" value="ECO:0007669"/>
    <property type="project" value="TreeGrafter"/>
</dbReference>
<keyword evidence="5" id="KW-0862">Zinc</keyword>
<evidence type="ECO:0000256" key="1">
    <source>
        <dbReference type="ARBA" id="ARBA00004123"/>
    </source>
</evidence>
<proteinExistence type="predicted"/>
<dbReference type="AlphaFoldDB" id="A0A1I7YXB4"/>
<dbReference type="PROSITE" id="PS51156">
    <property type="entry name" value="ELM2"/>
    <property type="match status" value="2"/>
</dbReference>
<dbReference type="GO" id="GO:0008270">
    <property type="term" value="F:zinc ion binding"/>
    <property type="evidence" value="ECO:0007669"/>
    <property type="project" value="UniProtKB-KW"/>
</dbReference>
<dbReference type="FunFam" id="1.10.10.60:FF:000012">
    <property type="entry name" value="Metastasis-associated 1 family, member 3"/>
    <property type="match status" value="1"/>
</dbReference>
<sequence>MSRRSTKQVAKEKVISESTSPLDSHAPSSSIEAAQGYEPQIGDGFQADIPEFLELSPEEKKLLLEACPDRDETIWVPEENHQKADELRRKVQTEEDLTFFKEELLLSSLYAADYDVDRAIDIFRGKTDAKSAEKKPFSRKEWVAFKKGLTKYGENFFLIQRRRLPQRTVGELVEIYCDLKQCDYAERDYQGRIGNEFQVDIPEYDEVSPVNKGDRAKTIWVPEEDENKVDELRKRTQSEDDLPFSNEERLLSSLYASDYDVDKAISLFRAGTQTNAAHRTRSQPEKPFSCEEWLAFKKGFKTYGKNFFEIQRRWLPQRTVGDLVEVYCDLKQCEYRHPTPGAHRIKLKRRFWLDY</sequence>
<feature type="compositionally biased region" description="Polar residues" evidence="10">
    <location>
        <begin position="16"/>
        <end position="32"/>
    </location>
</feature>
<feature type="domain" description="ELM2" evidence="11">
    <location>
        <begin position="37"/>
        <end position="127"/>
    </location>
</feature>
<dbReference type="InterPro" id="IPR009057">
    <property type="entry name" value="Homeodomain-like_sf"/>
</dbReference>
<dbReference type="InterPro" id="IPR051066">
    <property type="entry name" value="Trans_reg/Corepressor"/>
</dbReference>
<evidence type="ECO:0000256" key="2">
    <source>
        <dbReference type="ARBA" id="ARBA00022491"/>
    </source>
</evidence>
<evidence type="ECO:0000256" key="5">
    <source>
        <dbReference type="ARBA" id="ARBA00022833"/>
    </source>
</evidence>
<keyword evidence="3" id="KW-0479">Metal-binding</keyword>
<dbReference type="SUPFAM" id="SSF46689">
    <property type="entry name" value="Homeodomain-like"/>
    <property type="match status" value="2"/>
</dbReference>
<dbReference type="PANTHER" id="PTHR16089:SF28">
    <property type="entry name" value="REST COREPRESSOR"/>
    <property type="match status" value="1"/>
</dbReference>
<keyword evidence="9" id="KW-0539">Nucleus</keyword>
<accession>A0A1I7YXB4</accession>
<name>A0A1I7YXB4_9BILA</name>
<evidence type="ECO:0000256" key="4">
    <source>
        <dbReference type="ARBA" id="ARBA00022771"/>
    </source>
</evidence>
<dbReference type="Proteomes" id="UP000095287">
    <property type="component" value="Unplaced"/>
</dbReference>
<dbReference type="InterPro" id="IPR000949">
    <property type="entry name" value="ELM2_dom"/>
</dbReference>
<dbReference type="SUPFAM" id="SSF46938">
    <property type="entry name" value="CRAL/TRIO N-terminal domain"/>
    <property type="match status" value="1"/>
</dbReference>
<dbReference type="GO" id="GO:0003677">
    <property type="term" value="F:DNA binding"/>
    <property type="evidence" value="ECO:0007669"/>
    <property type="project" value="UniProtKB-KW"/>
</dbReference>
<feature type="region of interest" description="Disordered" evidence="10">
    <location>
        <begin position="1"/>
        <end position="44"/>
    </location>
</feature>
<keyword evidence="4" id="KW-0863">Zinc-finger</keyword>
<evidence type="ECO:0000256" key="9">
    <source>
        <dbReference type="ARBA" id="ARBA00023242"/>
    </source>
</evidence>
<dbReference type="WBParaSite" id="L893_g20795.t1">
    <property type="protein sequence ID" value="L893_g20795.t1"/>
    <property type="gene ID" value="L893_g20795"/>
</dbReference>
<protein>
    <submittedName>
        <fullName evidence="13">ELM2 domain-containing protein</fullName>
    </submittedName>
</protein>
<keyword evidence="2" id="KW-0678">Repressor</keyword>
<dbReference type="GO" id="GO:0006357">
    <property type="term" value="P:regulation of transcription by RNA polymerase II"/>
    <property type="evidence" value="ECO:0007669"/>
    <property type="project" value="TreeGrafter"/>
</dbReference>
<evidence type="ECO:0000313" key="12">
    <source>
        <dbReference type="Proteomes" id="UP000095287"/>
    </source>
</evidence>
<comment type="subcellular location">
    <subcellularLocation>
        <location evidence="1">Nucleus</location>
    </subcellularLocation>
</comment>
<keyword evidence="6" id="KW-0805">Transcription regulation</keyword>
<evidence type="ECO:0000256" key="3">
    <source>
        <dbReference type="ARBA" id="ARBA00022723"/>
    </source>
</evidence>
<dbReference type="InterPro" id="IPR036273">
    <property type="entry name" value="CRAL/TRIO_N_dom_sf"/>
</dbReference>
<dbReference type="GO" id="GO:0005667">
    <property type="term" value="C:transcription regulator complex"/>
    <property type="evidence" value="ECO:0007669"/>
    <property type="project" value="TreeGrafter"/>
</dbReference>